<dbReference type="InterPro" id="IPR004358">
    <property type="entry name" value="Sig_transdc_His_kin-like_C"/>
</dbReference>
<comment type="caution">
    <text evidence="9">The sequence shown here is derived from an EMBL/GenBank/DDBJ whole genome shotgun (WGS) entry which is preliminary data.</text>
</comment>
<proteinExistence type="predicted"/>
<dbReference type="CDD" id="cd00075">
    <property type="entry name" value="HATPase"/>
    <property type="match status" value="1"/>
</dbReference>
<evidence type="ECO:0000256" key="5">
    <source>
        <dbReference type="ARBA" id="ARBA00022777"/>
    </source>
</evidence>
<dbReference type="InterPro" id="IPR005467">
    <property type="entry name" value="His_kinase_dom"/>
</dbReference>
<dbReference type="SMART" id="SM00387">
    <property type="entry name" value="HATPase_c"/>
    <property type="match status" value="1"/>
</dbReference>
<dbReference type="SUPFAM" id="SSF47384">
    <property type="entry name" value="Homodimeric domain of signal transducing histidine kinase"/>
    <property type="match status" value="1"/>
</dbReference>
<dbReference type="Gene3D" id="1.10.287.130">
    <property type="match status" value="1"/>
</dbReference>
<evidence type="ECO:0000313" key="10">
    <source>
        <dbReference type="Proteomes" id="UP000287168"/>
    </source>
</evidence>
<dbReference type="InterPro" id="IPR003594">
    <property type="entry name" value="HATPase_dom"/>
</dbReference>
<evidence type="ECO:0000256" key="4">
    <source>
        <dbReference type="ARBA" id="ARBA00022679"/>
    </source>
</evidence>
<dbReference type="PANTHER" id="PTHR43711:SF26">
    <property type="entry name" value="SENSOR HISTIDINE KINASE RCSC"/>
    <property type="match status" value="1"/>
</dbReference>
<evidence type="ECO:0000313" key="9">
    <source>
        <dbReference type="EMBL" id="RWY40401.1"/>
    </source>
</evidence>
<dbReference type="OrthoDB" id="9815202at2"/>
<dbReference type="GO" id="GO:0000155">
    <property type="term" value="F:phosphorelay sensor kinase activity"/>
    <property type="evidence" value="ECO:0007669"/>
    <property type="project" value="InterPro"/>
</dbReference>
<keyword evidence="3" id="KW-0597">Phosphoprotein</keyword>
<dbReference type="EMBL" id="SBLC01000016">
    <property type="protein sequence ID" value="RWY40401.1"/>
    <property type="molecule type" value="Genomic_DNA"/>
</dbReference>
<dbReference type="Pfam" id="PF00512">
    <property type="entry name" value="HisKA"/>
    <property type="match status" value="1"/>
</dbReference>
<gene>
    <name evidence="9" type="ORF">EP867_12060</name>
</gene>
<dbReference type="CDD" id="cd00082">
    <property type="entry name" value="HisKA"/>
    <property type="match status" value="1"/>
</dbReference>
<dbReference type="Pfam" id="PF02518">
    <property type="entry name" value="HATPase_c"/>
    <property type="match status" value="1"/>
</dbReference>
<dbReference type="RefSeq" id="WP_128489543.1">
    <property type="nucleotide sequence ID" value="NZ_JBHLXB010000001.1"/>
</dbReference>
<dbReference type="SMART" id="SM00388">
    <property type="entry name" value="HisKA"/>
    <property type="match status" value="1"/>
</dbReference>
<evidence type="ECO:0000256" key="3">
    <source>
        <dbReference type="ARBA" id="ARBA00022553"/>
    </source>
</evidence>
<dbReference type="Proteomes" id="UP000287168">
    <property type="component" value="Unassembled WGS sequence"/>
</dbReference>
<keyword evidence="4" id="KW-0808">Transferase</keyword>
<evidence type="ECO:0000256" key="1">
    <source>
        <dbReference type="ARBA" id="ARBA00000085"/>
    </source>
</evidence>
<dbReference type="PRINTS" id="PR00344">
    <property type="entry name" value="BCTRLSENSOR"/>
</dbReference>
<feature type="transmembrane region" description="Helical" evidence="7">
    <location>
        <begin position="175"/>
        <end position="195"/>
    </location>
</feature>
<dbReference type="PROSITE" id="PS50109">
    <property type="entry name" value="HIS_KIN"/>
    <property type="match status" value="1"/>
</dbReference>
<dbReference type="EC" id="2.7.13.3" evidence="2"/>
<keyword evidence="7" id="KW-0812">Transmembrane</keyword>
<comment type="catalytic activity">
    <reaction evidence="1">
        <text>ATP + protein L-histidine = ADP + protein N-phospho-L-histidine.</text>
        <dbReference type="EC" id="2.7.13.3"/>
    </reaction>
</comment>
<evidence type="ECO:0000256" key="7">
    <source>
        <dbReference type="SAM" id="Phobius"/>
    </source>
</evidence>
<protein>
    <recommendedName>
        <fullName evidence="2">histidine kinase</fullName>
        <ecNumber evidence="2">2.7.13.3</ecNumber>
    </recommendedName>
</protein>
<keyword evidence="5 9" id="KW-0418">Kinase</keyword>
<dbReference type="InterPro" id="IPR003661">
    <property type="entry name" value="HisK_dim/P_dom"/>
</dbReference>
<organism evidence="9 10">
    <name type="scientific">Falsigemmobacter intermedius</name>
    <dbReference type="NCBI Taxonomy" id="1553448"/>
    <lineage>
        <taxon>Bacteria</taxon>
        <taxon>Pseudomonadati</taxon>
        <taxon>Pseudomonadota</taxon>
        <taxon>Alphaproteobacteria</taxon>
        <taxon>Rhodobacterales</taxon>
        <taxon>Paracoccaceae</taxon>
        <taxon>Falsigemmobacter</taxon>
    </lineage>
</organism>
<feature type="transmembrane region" description="Helical" evidence="7">
    <location>
        <begin position="6"/>
        <end position="26"/>
    </location>
</feature>
<dbReference type="InterPro" id="IPR036890">
    <property type="entry name" value="HATPase_C_sf"/>
</dbReference>
<dbReference type="Gene3D" id="3.30.565.10">
    <property type="entry name" value="Histidine kinase-like ATPase, C-terminal domain"/>
    <property type="match status" value="1"/>
</dbReference>
<accession>A0A3S3WLG7</accession>
<evidence type="ECO:0000259" key="8">
    <source>
        <dbReference type="PROSITE" id="PS50109"/>
    </source>
</evidence>
<dbReference type="SUPFAM" id="SSF55874">
    <property type="entry name" value="ATPase domain of HSP90 chaperone/DNA topoisomerase II/histidine kinase"/>
    <property type="match status" value="1"/>
</dbReference>
<evidence type="ECO:0000256" key="2">
    <source>
        <dbReference type="ARBA" id="ARBA00012438"/>
    </source>
</evidence>
<reference evidence="9 10" key="1">
    <citation type="journal article" date="2015" name="Int. J. Syst. Evol. Microbiol.">
        <title>Gemmobacter intermedius sp. nov., isolated from a white stork (Ciconia ciconia).</title>
        <authorList>
            <person name="Kampfer P."/>
            <person name="Jerzak L."/>
            <person name="Wilharm G."/>
            <person name="Golke J."/>
            <person name="Busse H.J."/>
            <person name="Glaeser S.P."/>
        </authorList>
    </citation>
    <scope>NUCLEOTIDE SEQUENCE [LARGE SCALE GENOMIC DNA]</scope>
    <source>
        <strain evidence="9 10">119/4</strain>
    </source>
</reference>
<sequence>MRRVAGIYVLALGCVASFLVLMVLSFSELRTIVRQLSDNTGENMVWMVSQVTREALRVSLVLERGTRSEGTWEELAFRLDMLESRVRVISEEPLRDFFRRHSREAEFEAFHASFARLVTALRVAPEQLPPAGRLTLSREMERLANASSTLANASMLDERNLLGRHYDTMRKASEGLLAASLSGMALGLALGAWLLRSLVRQSRVTEQLQQHQEGLERVVAERTRELNEALATERHAKEIYRSFITTVSHQFRTPLSVINMIGQRLKRRAHQFSAEQVRQKADSVTTATSRLLELLSSVSRAALIDRLELSDQVETIDMKTLCEKVIRDMRLLGYARPIPIDAPDDLPHCPGDPVLIAQVVENLLSNAVKYSAPDSPVTLTLRSDAEALFCTVTDQGIGIPEEDQPHIFERFHRASNTASHFGSGVGLNLSRTVLALHGGELSFSSVLGAGSVFTFRLPLENRHAAS</sequence>
<keyword evidence="7" id="KW-1133">Transmembrane helix</keyword>
<evidence type="ECO:0000256" key="6">
    <source>
        <dbReference type="ARBA" id="ARBA00023012"/>
    </source>
</evidence>
<dbReference type="InterPro" id="IPR036097">
    <property type="entry name" value="HisK_dim/P_sf"/>
</dbReference>
<feature type="domain" description="Histidine kinase" evidence="8">
    <location>
        <begin position="246"/>
        <end position="461"/>
    </location>
</feature>
<keyword evidence="7" id="KW-0472">Membrane</keyword>
<keyword evidence="6" id="KW-0902">Two-component regulatory system</keyword>
<dbReference type="PANTHER" id="PTHR43711">
    <property type="entry name" value="TWO-COMPONENT HISTIDINE KINASE"/>
    <property type="match status" value="1"/>
</dbReference>
<name>A0A3S3WLG7_9RHOB</name>
<keyword evidence="10" id="KW-1185">Reference proteome</keyword>
<dbReference type="FunFam" id="3.30.565.10:FF:000006">
    <property type="entry name" value="Sensor histidine kinase WalK"/>
    <property type="match status" value="1"/>
</dbReference>
<dbReference type="InterPro" id="IPR050736">
    <property type="entry name" value="Sensor_HK_Regulatory"/>
</dbReference>
<dbReference type="AlphaFoldDB" id="A0A3S3WLG7"/>